<evidence type="ECO:0000313" key="3">
    <source>
        <dbReference type="Proteomes" id="UP001205105"/>
    </source>
</evidence>
<accession>A0AAD5DX91</accession>
<proteinExistence type="predicted"/>
<evidence type="ECO:0008006" key="4">
    <source>
        <dbReference type="Google" id="ProtNLM"/>
    </source>
</evidence>
<dbReference type="EMBL" id="JADXDR010000057">
    <property type="protein sequence ID" value="KAI7841994.1"/>
    <property type="molecule type" value="Genomic_DNA"/>
</dbReference>
<reference evidence="2" key="1">
    <citation type="submission" date="2020-11" db="EMBL/GenBank/DDBJ databases">
        <title>Chlorella ohadii genome sequencing and assembly.</title>
        <authorList>
            <person name="Murik O."/>
            <person name="Treves H."/>
            <person name="Kedem I."/>
            <person name="Shotland Y."/>
            <person name="Kaplan A."/>
        </authorList>
    </citation>
    <scope>NUCLEOTIDE SEQUENCE</scope>
    <source>
        <strain evidence="2">1</strain>
    </source>
</reference>
<dbReference type="SUPFAM" id="SSF144232">
    <property type="entry name" value="HIT/MYND zinc finger-like"/>
    <property type="match status" value="1"/>
</dbReference>
<evidence type="ECO:0000256" key="1">
    <source>
        <dbReference type="SAM" id="SignalP"/>
    </source>
</evidence>
<keyword evidence="3" id="KW-1185">Reference proteome</keyword>
<name>A0AAD5DX91_9CHLO</name>
<sequence length="235" mass="23916">MAVEVAKVPQAVLHLLWPALLASRPTEAGGEAARQWDRQYVCALLEATAALAAIEGLAHKSPTGPAVRPSVLHTLHTLCLAGGSDQGSRAAAADAVVQVVDEAATLAGLQSHLLDPAAAEALPQLLQRVLPPAEAGSIAGSTGPPAALPPVSAEAAILQAEALGSRKLCSYLRCPNLAAPGSSRARGKLCARCRCVRYDSVSCQRQDFFGAGGVPHKQACAALAVEAADAADTAD</sequence>
<organism evidence="2 3">
    <name type="scientific">Chlorella ohadii</name>
    <dbReference type="NCBI Taxonomy" id="2649997"/>
    <lineage>
        <taxon>Eukaryota</taxon>
        <taxon>Viridiplantae</taxon>
        <taxon>Chlorophyta</taxon>
        <taxon>core chlorophytes</taxon>
        <taxon>Trebouxiophyceae</taxon>
        <taxon>Chlorellales</taxon>
        <taxon>Chlorellaceae</taxon>
        <taxon>Chlorella clade</taxon>
        <taxon>Chlorella</taxon>
    </lineage>
</organism>
<feature type="signal peptide" evidence="1">
    <location>
        <begin position="1"/>
        <end position="28"/>
    </location>
</feature>
<evidence type="ECO:0000313" key="2">
    <source>
        <dbReference type="EMBL" id="KAI7841994.1"/>
    </source>
</evidence>
<keyword evidence="1" id="KW-0732">Signal</keyword>
<comment type="caution">
    <text evidence="2">The sequence shown here is derived from an EMBL/GenBank/DDBJ whole genome shotgun (WGS) entry which is preliminary data.</text>
</comment>
<dbReference type="AlphaFoldDB" id="A0AAD5DX91"/>
<protein>
    <recommendedName>
        <fullName evidence="4">MYND-type domain-containing protein</fullName>
    </recommendedName>
</protein>
<feature type="chain" id="PRO_5042047722" description="MYND-type domain-containing protein" evidence="1">
    <location>
        <begin position="29"/>
        <end position="235"/>
    </location>
</feature>
<dbReference type="Proteomes" id="UP001205105">
    <property type="component" value="Unassembled WGS sequence"/>
</dbReference>
<dbReference type="Gene3D" id="6.10.140.2220">
    <property type="match status" value="1"/>
</dbReference>
<gene>
    <name evidence="2" type="ORF">COHA_004337</name>
</gene>